<dbReference type="STRING" id="225004.SAMN02745152_01374"/>
<dbReference type="InterPro" id="IPR024930">
    <property type="entry name" value="Skp_dom_sf"/>
</dbReference>
<evidence type="ECO:0000256" key="4">
    <source>
        <dbReference type="SAM" id="SignalP"/>
    </source>
</evidence>
<gene>
    <name evidence="5" type="ORF">SAMN02745152_01374</name>
</gene>
<protein>
    <submittedName>
        <fullName evidence="5">Periplasmic chaperone for outer membrane proteins Skp</fullName>
    </submittedName>
</protein>
<dbReference type="GO" id="GO:0050821">
    <property type="term" value="P:protein stabilization"/>
    <property type="evidence" value="ECO:0007669"/>
    <property type="project" value="TreeGrafter"/>
</dbReference>
<keyword evidence="3" id="KW-0175">Coiled coil</keyword>
<evidence type="ECO:0000256" key="3">
    <source>
        <dbReference type="SAM" id="Coils"/>
    </source>
</evidence>
<reference evidence="5 6" key="1">
    <citation type="submission" date="2017-02" db="EMBL/GenBank/DDBJ databases">
        <authorList>
            <person name="Peterson S.W."/>
        </authorList>
    </citation>
    <scope>NUCLEOTIDE SEQUENCE [LARGE SCALE GENOMIC DNA]</scope>
    <source>
        <strain evidence="5 6">ATCC BAA-909</strain>
    </source>
</reference>
<dbReference type="PANTHER" id="PTHR35089">
    <property type="entry name" value="CHAPERONE PROTEIN SKP"/>
    <property type="match status" value="1"/>
</dbReference>
<keyword evidence="6" id="KW-1185">Reference proteome</keyword>
<comment type="similarity">
    <text evidence="1">Belongs to the Skp family.</text>
</comment>
<name>A0A1T4NXF0_9SPIR</name>
<feature type="signal peptide" evidence="4">
    <location>
        <begin position="1"/>
        <end position="20"/>
    </location>
</feature>
<dbReference type="AlphaFoldDB" id="A0A1T4NXF0"/>
<dbReference type="OrthoDB" id="370855at2"/>
<dbReference type="Pfam" id="PF03938">
    <property type="entry name" value="OmpH"/>
    <property type="match status" value="1"/>
</dbReference>
<keyword evidence="2 4" id="KW-0732">Signal</keyword>
<accession>A0A1T4NXF0</accession>
<dbReference type="GO" id="GO:0051082">
    <property type="term" value="F:unfolded protein binding"/>
    <property type="evidence" value="ECO:0007669"/>
    <property type="project" value="InterPro"/>
</dbReference>
<evidence type="ECO:0000256" key="2">
    <source>
        <dbReference type="ARBA" id="ARBA00022729"/>
    </source>
</evidence>
<organism evidence="5 6">
    <name type="scientific">Treponema berlinense</name>
    <dbReference type="NCBI Taxonomy" id="225004"/>
    <lineage>
        <taxon>Bacteria</taxon>
        <taxon>Pseudomonadati</taxon>
        <taxon>Spirochaetota</taxon>
        <taxon>Spirochaetia</taxon>
        <taxon>Spirochaetales</taxon>
        <taxon>Treponemataceae</taxon>
        <taxon>Treponema</taxon>
    </lineage>
</organism>
<sequence>MKKIVFGFVFAFFAAFGLSAQQITRFGVVDTARVYQAYFRNSAPVRNYESKKAEFQTEINKRTEEIQNLKNQKVDFQKNNNSAAVSRLDAEITRKTDTLTEYTNAKNVELESLKKNLQNSDSFYKKLYGVLERVAENEGYSMILSLQQANAVLWYSPSVDITEKVIAELGI</sequence>
<dbReference type="PANTHER" id="PTHR35089:SF1">
    <property type="entry name" value="CHAPERONE PROTEIN SKP"/>
    <property type="match status" value="1"/>
</dbReference>
<dbReference type="SMART" id="SM00935">
    <property type="entry name" value="OmpH"/>
    <property type="match status" value="1"/>
</dbReference>
<dbReference type="SUPFAM" id="SSF111384">
    <property type="entry name" value="OmpH-like"/>
    <property type="match status" value="1"/>
</dbReference>
<dbReference type="Proteomes" id="UP000190395">
    <property type="component" value="Unassembled WGS sequence"/>
</dbReference>
<dbReference type="GeneID" id="303367609"/>
<dbReference type="GO" id="GO:0005829">
    <property type="term" value="C:cytosol"/>
    <property type="evidence" value="ECO:0007669"/>
    <property type="project" value="TreeGrafter"/>
</dbReference>
<dbReference type="RefSeq" id="WP_078931115.1">
    <property type="nucleotide sequence ID" value="NZ_CAMFAQ010000015.1"/>
</dbReference>
<evidence type="ECO:0000313" key="6">
    <source>
        <dbReference type="Proteomes" id="UP000190395"/>
    </source>
</evidence>
<dbReference type="EMBL" id="FUXC01000007">
    <property type="protein sequence ID" value="SJZ83974.1"/>
    <property type="molecule type" value="Genomic_DNA"/>
</dbReference>
<evidence type="ECO:0000256" key="1">
    <source>
        <dbReference type="ARBA" id="ARBA00009091"/>
    </source>
</evidence>
<feature type="coiled-coil region" evidence="3">
    <location>
        <begin position="45"/>
        <end position="79"/>
    </location>
</feature>
<dbReference type="Gene3D" id="3.30.910.20">
    <property type="entry name" value="Skp domain"/>
    <property type="match status" value="1"/>
</dbReference>
<evidence type="ECO:0000313" key="5">
    <source>
        <dbReference type="EMBL" id="SJZ83974.1"/>
    </source>
</evidence>
<feature type="chain" id="PRO_5012436695" evidence="4">
    <location>
        <begin position="21"/>
        <end position="171"/>
    </location>
</feature>
<proteinExistence type="inferred from homology"/>
<dbReference type="InterPro" id="IPR005632">
    <property type="entry name" value="Chaperone_Skp"/>
</dbReference>